<dbReference type="OrthoDB" id="5295388at2"/>
<comment type="similarity">
    <text evidence="1 6">Belongs to the acylphosphatase family.</text>
</comment>
<comment type="caution">
    <text evidence="8">The sequence shown here is derived from an EMBL/GenBank/DDBJ whole genome shotgun (WGS) entry which is preliminary data.</text>
</comment>
<dbReference type="InterPro" id="IPR020456">
    <property type="entry name" value="Acylphosphatase"/>
</dbReference>
<proteinExistence type="inferred from homology"/>
<dbReference type="EMBL" id="RKHR01000003">
    <property type="protein sequence ID" value="ROS05763.1"/>
    <property type="molecule type" value="Genomic_DNA"/>
</dbReference>
<comment type="catalytic activity">
    <reaction evidence="4 5">
        <text>an acyl phosphate + H2O = a carboxylate + phosphate + H(+)</text>
        <dbReference type="Rhea" id="RHEA:14965"/>
        <dbReference type="ChEBI" id="CHEBI:15377"/>
        <dbReference type="ChEBI" id="CHEBI:15378"/>
        <dbReference type="ChEBI" id="CHEBI:29067"/>
        <dbReference type="ChEBI" id="CHEBI:43474"/>
        <dbReference type="ChEBI" id="CHEBI:59918"/>
        <dbReference type="EC" id="3.6.1.7"/>
    </reaction>
</comment>
<dbReference type="Pfam" id="PF00708">
    <property type="entry name" value="Acylphosphatase"/>
    <property type="match status" value="1"/>
</dbReference>
<dbReference type="EC" id="3.6.1.7" evidence="2 5"/>
<sequence length="92" mass="10432">MTNTMGTIHGVISGKVQGVWYRRFVEHEAGLYDIHGYAKNLDNGSVEIMLTGEAEQLHEMVKQLIVGPENSRVDKIEITPQRYTELEGFQIL</sequence>
<evidence type="ECO:0000256" key="1">
    <source>
        <dbReference type="ARBA" id="ARBA00005614"/>
    </source>
</evidence>
<dbReference type="RefSeq" id="WP_123711659.1">
    <property type="nucleotide sequence ID" value="NZ_RKHR01000003.1"/>
</dbReference>
<dbReference type="GO" id="GO:0003998">
    <property type="term" value="F:acylphosphatase activity"/>
    <property type="evidence" value="ECO:0007669"/>
    <property type="project" value="UniProtKB-EC"/>
</dbReference>
<evidence type="ECO:0000313" key="8">
    <source>
        <dbReference type="EMBL" id="ROS05763.1"/>
    </source>
</evidence>
<evidence type="ECO:0000256" key="3">
    <source>
        <dbReference type="ARBA" id="ARBA00015991"/>
    </source>
</evidence>
<dbReference type="InterPro" id="IPR017968">
    <property type="entry name" value="Acylphosphatase_CS"/>
</dbReference>
<feature type="active site" evidence="5">
    <location>
        <position position="22"/>
    </location>
</feature>
<dbReference type="Gene3D" id="3.30.70.100">
    <property type="match status" value="1"/>
</dbReference>
<name>A0A3N2E0W1_9GAMM</name>
<evidence type="ECO:0000256" key="2">
    <source>
        <dbReference type="ARBA" id="ARBA00012150"/>
    </source>
</evidence>
<dbReference type="PROSITE" id="PS00151">
    <property type="entry name" value="ACYLPHOSPHATASE_2"/>
    <property type="match status" value="1"/>
</dbReference>
<dbReference type="InterPro" id="IPR036046">
    <property type="entry name" value="Acylphosphatase-like_dom_sf"/>
</dbReference>
<dbReference type="AlphaFoldDB" id="A0A3N2E0W1"/>
<evidence type="ECO:0000256" key="4">
    <source>
        <dbReference type="ARBA" id="ARBA00047645"/>
    </source>
</evidence>
<reference evidence="8 9" key="1">
    <citation type="submission" date="2018-11" db="EMBL/GenBank/DDBJ databases">
        <title>Genomic Encyclopedia of Type Strains, Phase IV (KMG-IV): sequencing the most valuable type-strain genomes for metagenomic binning, comparative biology and taxonomic classification.</title>
        <authorList>
            <person name="Goeker M."/>
        </authorList>
    </citation>
    <scope>NUCLEOTIDE SEQUENCE [LARGE SCALE GENOMIC DNA]</scope>
    <source>
        <strain evidence="8 9">DSM 100316</strain>
    </source>
</reference>
<keyword evidence="5" id="KW-0378">Hydrolase</keyword>
<organism evidence="8 9">
    <name type="scientific">Sinobacterium caligoides</name>
    <dbReference type="NCBI Taxonomy" id="933926"/>
    <lineage>
        <taxon>Bacteria</taxon>
        <taxon>Pseudomonadati</taxon>
        <taxon>Pseudomonadota</taxon>
        <taxon>Gammaproteobacteria</taxon>
        <taxon>Cellvibrionales</taxon>
        <taxon>Spongiibacteraceae</taxon>
        <taxon>Sinobacterium</taxon>
    </lineage>
</organism>
<dbReference type="SUPFAM" id="SSF54975">
    <property type="entry name" value="Acylphosphatase/BLUF domain-like"/>
    <property type="match status" value="1"/>
</dbReference>
<accession>A0A3N2E0W1</accession>
<dbReference type="PANTHER" id="PTHR47268:SF4">
    <property type="entry name" value="ACYLPHOSPHATASE"/>
    <property type="match status" value="1"/>
</dbReference>
<dbReference type="PANTHER" id="PTHR47268">
    <property type="entry name" value="ACYLPHOSPHATASE"/>
    <property type="match status" value="1"/>
</dbReference>
<evidence type="ECO:0000313" key="9">
    <source>
        <dbReference type="Proteomes" id="UP000275394"/>
    </source>
</evidence>
<evidence type="ECO:0000259" key="7">
    <source>
        <dbReference type="PROSITE" id="PS51160"/>
    </source>
</evidence>
<protein>
    <recommendedName>
        <fullName evidence="3 5">acylphosphatase</fullName>
        <ecNumber evidence="2 5">3.6.1.7</ecNumber>
    </recommendedName>
</protein>
<evidence type="ECO:0000256" key="5">
    <source>
        <dbReference type="PROSITE-ProRule" id="PRU00520"/>
    </source>
</evidence>
<dbReference type="InterPro" id="IPR001792">
    <property type="entry name" value="Acylphosphatase-like_dom"/>
</dbReference>
<evidence type="ECO:0000256" key="6">
    <source>
        <dbReference type="RuleBase" id="RU004168"/>
    </source>
</evidence>
<gene>
    <name evidence="8" type="ORF">EDC56_1315</name>
</gene>
<dbReference type="PROSITE" id="PS51160">
    <property type="entry name" value="ACYLPHOSPHATASE_3"/>
    <property type="match status" value="1"/>
</dbReference>
<feature type="domain" description="Acylphosphatase-like" evidence="7">
    <location>
        <begin position="7"/>
        <end position="92"/>
    </location>
</feature>
<feature type="active site" evidence="5">
    <location>
        <position position="40"/>
    </location>
</feature>
<dbReference type="Proteomes" id="UP000275394">
    <property type="component" value="Unassembled WGS sequence"/>
</dbReference>
<keyword evidence="9" id="KW-1185">Reference proteome</keyword>